<keyword evidence="3" id="KW-1185">Reference proteome</keyword>
<dbReference type="RefSeq" id="WP_131761598.1">
    <property type="nucleotide sequence ID" value="NZ_CAACUY010000176.1"/>
</dbReference>
<name>A0ABW2XR72_9ACTN</name>
<evidence type="ECO:0000313" key="3">
    <source>
        <dbReference type="Proteomes" id="UP001597063"/>
    </source>
</evidence>
<proteinExistence type="predicted"/>
<feature type="region of interest" description="Disordered" evidence="1">
    <location>
        <begin position="1"/>
        <end position="51"/>
    </location>
</feature>
<gene>
    <name evidence="2" type="ORF">ACFQZM_19970</name>
</gene>
<dbReference type="EMBL" id="JBHTGP010000011">
    <property type="protein sequence ID" value="MFD0686786.1"/>
    <property type="molecule type" value="Genomic_DNA"/>
</dbReference>
<comment type="caution">
    <text evidence="2">The sequence shown here is derived from an EMBL/GenBank/DDBJ whole genome shotgun (WGS) entry which is preliminary data.</text>
</comment>
<organism evidence="2 3">
    <name type="scientific">Actinomadura fibrosa</name>
    <dbReference type="NCBI Taxonomy" id="111802"/>
    <lineage>
        <taxon>Bacteria</taxon>
        <taxon>Bacillati</taxon>
        <taxon>Actinomycetota</taxon>
        <taxon>Actinomycetes</taxon>
        <taxon>Streptosporangiales</taxon>
        <taxon>Thermomonosporaceae</taxon>
        <taxon>Actinomadura</taxon>
    </lineage>
</organism>
<dbReference type="Proteomes" id="UP001597063">
    <property type="component" value="Unassembled WGS sequence"/>
</dbReference>
<sequence length="114" mass="11973">MREIRSADPWSAFLAPPGRDAGMKPPGAGPAGEPGRARGHAAGGGDDPGAADAYRRVLDQLRAAGGPLSLEQIHHATRLGLLEVADAVEALRERGLVAVEREVDEVVRLTEHGR</sequence>
<reference evidence="3" key="1">
    <citation type="journal article" date="2019" name="Int. J. Syst. Evol. Microbiol.">
        <title>The Global Catalogue of Microorganisms (GCM) 10K type strain sequencing project: providing services to taxonomists for standard genome sequencing and annotation.</title>
        <authorList>
            <consortium name="The Broad Institute Genomics Platform"/>
            <consortium name="The Broad Institute Genome Sequencing Center for Infectious Disease"/>
            <person name="Wu L."/>
            <person name="Ma J."/>
        </authorList>
    </citation>
    <scope>NUCLEOTIDE SEQUENCE [LARGE SCALE GENOMIC DNA]</scope>
    <source>
        <strain evidence="3">JCM 9371</strain>
    </source>
</reference>
<feature type="compositionally biased region" description="Low complexity" evidence="1">
    <location>
        <begin position="23"/>
        <end position="34"/>
    </location>
</feature>
<evidence type="ECO:0000313" key="2">
    <source>
        <dbReference type="EMBL" id="MFD0686786.1"/>
    </source>
</evidence>
<protein>
    <submittedName>
        <fullName evidence="2">Uncharacterized protein</fullName>
    </submittedName>
</protein>
<evidence type="ECO:0000256" key="1">
    <source>
        <dbReference type="SAM" id="MobiDB-lite"/>
    </source>
</evidence>
<accession>A0ABW2XR72</accession>